<sequence>MDQETERMTAADPVINIAGEKIAPGLFTPIEWLASKCIYWGIR</sequence>
<evidence type="ECO:0000313" key="2">
    <source>
        <dbReference type="Proteomes" id="UP000248806"/>
    </source>
</evidence>
<proteinExistence type="predicted"/>
<accession>A0A326U646</accession>
<gene>
    <name evidence="1" type="ORF">EI42_02740</name>
</gene>
<comment type="caution">
    <text evidence="1">The sequence shown here is derived from an EMBL/GenBank/DDBJ whole genome shotgun (WGS) entry which is preliminary data.</text>
</comment>
<reference evidence="1 2" key="1">
    <citation type="submission" date="2018-06" db="EMBL/GenBank/DDBJ databases">
        <title>Genomic Encyclopedia of Archaeal and Bacterial Type Strains, Phase II (KMG-II): from individual species to whole genera.</title>
        <authorList>
            <person name="Goeker M."/>
        </authorList>
    </citation>
    <scope>NUCLEOTIDE SEQUENCE [LARGE SCALE GENOMIC DNA]</scope>
    <source>
        <strain evidence="1 2">ATCC BAA-1881</strain>
    </source>
</reference>
<dbReference type="RefSeq" id="WP_281278844.1">
    <property type="nucleotide sequence ID" value="NZ_BIFX01000001.1"/>
</dbReference>
<evidence type="ECO:0000313" key="1">
    <source>
        <dbReference type="EMBL" id="PZW29446.1"/>
    </source>
</evidence>
<dbReference type="Proteomes" id="UP000248806">
    <property type="component" value="Unassembled WGS sequence"/>
</dbReference>
<keyword evidence="2" id="KW-1185">Reference proteome</keyword>
<dbReference type="AlphaFoldDB" id="A0A326U646"/>
<organism evidence="1 2">
    <name type="scientific">Thermosporothrix hazakensis</name>
    <dbReference type="NCBI Taxonomy" id="644383"/>
    <lineage>
        <taxon>Bacteria</taxon>
        <taxon>Bacillati</taxon>
        <taxon>Chloroflexota</taxon>
        <taxon>Ktedonobacteria</taxon>
        <taxon>Ktedonobacterales</taxon>
        <taxon>Thermosporotrichaceae</taxon>
        <taxon>Thermosporothrix</taxon>
    </lineage>
</organism>
<name>A0A326U646_THEHA</name>
<protein>
    <submittedName>
        <fullName evidence="1">Uncharacterized protein</fullName>
    </submittedName>
</protein>
<dbReference type="EMBL" id="QKUF01000008">
    <property type="protein sequence ID" value="PZW29446.1"/>
    <property type="molecule type" value="Genomic_DNA"/>
</dbReference>